<protein>
    <submittedName>
        <fullName evidence="13">Diacylglycerol kinase family lipid kinase</fullName>
    </submittedName>
</protein>
<keyword evidence="11" id="KW-1208">Phospholipid metabolism</keyword>
<dbReference type="OrthoDB" id="9786026at2"/>
<evidence type="ECO:0000256" key="9">
    <source>
        <dbReference type="ARBA" id="ARBA00023098"/>
    </source>
</evidence>
<evidence type="ECO:0000313" key="13">
    <source>
        <dbReference type="EMBL" id="KAB1160426.1"/>
    </source>
</evidence>
<dbReference type="PROSITE" id="PS50146">
    <property type="entry name" value="DAGK"/>
    <property type="match status" value="1"/>
</dbReference>
<dbReference type="InterPro" id="IPR045540">
    <property type="entry name" value="YegS/DAGK_C"/>
</dbReference>
<evidence type="ECO:0000256" key="6">
    <source>
        <dbReference type="ARBA" id="ARBA00022777"/>
    </source>
</evidence>
<dbReference type="GO" id="GO:0016301">
    <property type="term" value="F:kinase activity"/>
    <property type="evidence" value="ECO:0007669"/>
    <property type="project" value="UniProtKB-KW"/>
</dbReference>
<keyword evidence="9" id="KW-0443">Lipid metabolism</keyword>
<dbReference type="InterPro" id="IPR005218">
    <property type="entry name" value="Diacylglycerol/lipid_kinase"/>
</dbReference>
<comment type="cofactor">
    <cofactor evidence="1">
        <name>Mg(2+)</name>
        <dbReference type="ChEBI" id="CHEBI:18420"/>
    </cofactor>
</comment>
<dbReference type="SMART" id="SM00046">
    <property type="entry name" value="DAGKc"/>
    <property type="match status" value="1"/>
</dbReference>
<evidence type="ECO:0000256" key="5">
    <source>
        <dbReference type="ARBA" id="ARBA00022741"/>
    </source>
</evidence>
<keyword evidence="14" id="KW-1185">Reference proteome</keyword>
<accession>A0A7J5AS21</accession>
<dbReference type="InterPro" id="IPR050187">
    <property type="entry name" value="Lipid_Phosphate_FormReg"/>
</dbReference>
<reference evidence="13 14" key="1">
    <citation type="submission" date="2019-09" db="EMBL/GenBank/DDBJ databases">
        <authorList>
            <person name="Cao W.R."/>
        </authorList>
    </citation>
    <scope>NUCLEOTIDE SEQUENCE [LARGE SCALE GENOMIC DNA]</scope>
    <source>
        <strain evidence="14">a4</strain>
    </source>
</reference>
<evidence type="ECO:0000256" key="10">
    <source>
        <dbReference type="ARBA" id="ARBA00023209"/>
    </source>
</evidence>
<dbReference type="Pfam" id="PF19279">
    <property type="entry name" value="YegS_C"/>
    <property type="match status" value="1"/>
</dbReference>
<keyword evidence="3" id="KW-0808">Transferase</keyword>
<keyword evidence="10" id="KW-0594">Phospholipid biosynthesis</keyword>
<dbReference type="Proteomes" id="UP000467305">
    <property type="component" value="Unassembled WGS sequence"/>
</dbReference>
<dbReference type="SUPFAM" id="SSF111331">
    <property type="entry name" value="NAD kinase/diacylglycerol kinase-like"/>
    <property type="match status" value="1"/>
</dbReference>
<dbReference type="Gene3D" id="2.60.200.40">
    <property type="match status" value="1"/>
</dbReference>
<organism evidence="13 14">
    <name type="scientific">Tenacibaculum aiptasiae</name>
    <dbReference type="NCBI Taxonomy" id="426481"/>
    <lineage>
        <taxon>Bacteria</taxon>
        <taxon>Pseudomonadati</taxon>
        <taxon>Bacteroidota</taxon>
        <taxon>Flavobacteriia</taxon>
        <taxon>Flavobacteriales</taxon>
        <taxon>Flavobacteriaceae</taxon>
        <taxon>Tenacibaculum</taxon>
    </lineage>
</organism>
<dbReference type="GO" id="GO:0046872">
    <property type="term" value="F:metal ion binding"/>
    <property type="evidence" value="ECO:0007669"/>
    <property type="project" value="UniProtKB-KW"/>
</dbReference>
<comment type="caution">
    <text evidence="13">The sequence shown here is derived from an EMBL/GenBank/DDBJ whole genome shotgun (WGS) entry which is preliminary data.</text>
</comment>
<dbReference type="PANTHER" id="PTHR12358">
    <property type="entry name" value="SPHINGOSINE KINASE"/>
    <property type="match status" value="1"/>
</dbReference>
<evidence type="ECO:0000256" key="8">
    <source>
        <dbReference type="ARBA" id="ARBA00022842"/>
    </source>
</evidence>
<feature type="domain" description="DAGKc" evidence="12">
    <location>
        <begin position="1"/>
        <end position="136"/>
    </location>
</feature>
<evidence type="ECO:0000313" key="14">
    <source>
        <dbReference type="Proteomes" id="UP000467305"/>
    </source>
</evidence>
<keyword evidence="4" id="KW-0479">Metal-binding</keyword>
<evidence type="ECO:0000256" key="11">
    <source>
        <dbReference type="ARBA" id="ARBA00023264"/>
    </source>
</evidence>
<evidence type="ECO:0000256" key="3">
    <source>
        <dbReference type="ARBA" id="ARBA00022679"/>
    </source>
</evidence>
<evidence type="ECO:0000256" key="1">
    <source>
        <dbReference type="ARBA" id="ARBA00001946"/>
    </source>
</evidence>
<dbReference type="GO" id="GO:0005886">
    <property type="term" value="C:plasma membrane"/>
    <property type="evidence" value="ECO:0007669"/>
    <property type="project" value="TreeGrafter"/>
</dbReference>
<dbReference type="Gene3D" id="3.40.50.10330">
    <property type="entry name" value="Probable inorganic polyphosphate/atp-NAD kinase, domain 1"/>
    <property type="match status" value="1"/>
</dbReference>
<keyword evidence="6 13" id="KW-0418">Kinase</keyword>
<dbReference type="RefSeq" id="WP_150898055.1">
    <property type="nucleotide sequence ID" value="NZ_WAAU01000003.1"/>
</dbReference>
<dbReference type="GO" id="GO:0008654">
    <property type="term" value="P:phospholipid biosynthetic process"/>
    <property type="evidence" value="ECO:0007669"/>
    <property type="project" value="UniProtKB-KW"/>
</dbReference>
<keyword evidence="7" id="KW-0067">ATP-binding</keyword>
<evidence type="ECO:0000259" key="12">
    <source>
        <dbReference type="PROSITE" id="PS50146"/>
    </source>
</evidence>
<dbReference type="Pfam" id="PF00781">
    <property type="entry name" value="DAGK_cat"/>
    <property type="match status" value="1"/>
</dbReference>
<evidence type="ECO:0000256" key="2">
    <source>
        <dbReference type="ARBA" id="ARBA00022516"/>
    </source>
</evidence>
<evidence type="ECO:0000256" key="4">
    <source>
        <dbReference type="ARBA" id="ARBA00022723"/>
    </source>
</evidence>
<evidence type="ECO:0000256" key="7">
    <source>
        <dbReference type="ARBA" id="ARBA00022840"/>
    </source>
</evidence>
<keyword evidence="5" id="KW-0547">Nucleotide-binding</keyword>
<dbReference type="NCBIfam" id="TIGR00147">
    <property type="entry name" value="YegS/Rv2252/BmrU family lipid kinase"/>
    <property type="match status" value="1"/>
</dbReference>
<dbReference type="InterPro" id="IPR017438">
    <property type="entry name" value="ATP-NAD_kinase_N"/>
</dbReference>
<dbReference type="InterPro" id="IPR001206">
    <property type="entry name" value="Diacylglycerol_kinase_cat_dom"/>
</dbReference>
<proteinExistence type="predicted"/>
<dbReference type="PANTHER" id="PTHR12358:SF106">
    <property type="entry name" value="LIPID KINASE YEGS"/>
    <property type="match status" value="1"/>
</dbReference>
<sequence length="304" mass="33918">MQKSWFVIVNPIAGNGNFNELWNEIQKQLNYYQITYQHAKTTHSKHELELVENAINQGFRNIISVGGDGTLHHVVNGIMKQKITDPKEVTVAVIPLGTGNDWIKTYGISKNIKEAIGLIKAENKIYQDIGCIELNNELSYFNNVAGIGYDGYVVNKLNKLKRFGAIAYLLSGIAGLLFYKKTTFAIEVNNKLVETKCLMTLFGICKYSAGGMQLTDYKDSTNGLFDITIAKNLNLSDLILNIKKLYNGLIVKHTKVETHLSNTLLITPKSKKDKPFIQADGELIGQGAIKVTLIHKALQFIVPK</sequence>
<dbReference type="InterPro" id="IPR016064">
    <property type="entry name" value="NAD/diacylglycerol_kinase_sf"/>
</dbReference>
<keyword evidence="8" id="KW-0460">Magnesium</keyword>
<name>A0A7J5AS21_9FLAO</name>
<dbReference type="AlphaFoldDB" id="A0A7J5AS21"/>
<dbReference type="GO" id="GO:0005524">
    <property type="term" value="F:ATP binding"/>
    <property type="evidence" value="ECO:0007669"/>
    <property type="project" value="UniProtKB-KW"/>
</dbReference>
<dbReference type="EMBL" id="WAAU01000003">
    <property type="protein sequence ID" value="KAB1160426.1"/>
    <property type="molecule type" value="Genomic_DNA"/>
</dbReference>
<gene>
    <name evidence="13" type="ORF">F7018_00690</name>
</gene>
<keyword evidence="2" id="KW-0444">Lipid biosynthesis</keyword>